<accession>A0ABN6IUQ0</accession>
<gene>
    <name evidence="11" type="ORF">psyc5s11_19760</name>
</gene>
<dbReference type="InterPro" id="IPR004358">
    <property type="entry name" value="Sig_transdc_His_kin-like_C"/>
</dbReference>
<dbReference type="InterPro" id="IPR036890">
    <property type="entry name" value="HATPase_C_sf"/>
</dbReference>
<reference evidence="12" key="1">
    <citation type="submission" date="2021-07" db="EMBL/GenBank/DDBJ databases">
        <title>Complete genome sequencing of a Clostridium isolate.</title>
        <authorList>
            <person name="Ueki A."/>
            <person name="Tonouchi A."/>
        </authorList>
    </citation>
    <scope>NUCLEOTIDE SEQUENCE [LARGE SCALE GENOMIC DNA]</scope>
    <source>
        <strain evidence="12">C5S11</strain>
    </source>
</reference>
<dbReference type="Pfam" id="PF02518">
    <property type="entry name" value="HATPase_c"/>
    <property type="match status" value="1"/>
</dbReference>
<dbReference type="EC" id="2.7.13.3" evidence="2"/>
<dbReference type="InterPro" id="IPR000700">
    <property type="entry name" value="PAS-assoc_C"/>
</dbReference>
<feature type="domain" description="PAC" evidence="10">
    <location>
        <begin position="285"/>
        <end position="335"/>
    </location>
</feature>
<dbReference type="SUPFAM" id="SSF47384">
    <property type="entry name" value="Homodimeric domain of signal transducing histidine kinase"/>
    <property type="match status" value="1"/>
</dbReference>
<dbReference type="InterPro" id="IPR003594">
    <property type="entry name" value="HATPase_dom"/>
</dbReference>
<dbReference type="CDD" id="cd00082">
    <property type="entry name" value="HisKA"/>
    <property type="match status" value="1"/>
</dbReference>
<feature type="transmembrane region" description="Helical" evidence="7">
    <location>
        <begin position="52"/>
        <end position="71"/>
    </location>
</feature>
<dbReference type="PROSITE" id="PS50112">
    <property type="entry name" value="PAS"/>
    <property type="match status" value="1"/>
</dbReference>
<dbReference type="SMART" id="SM00387">
    <property type="entry name" value="HATPase_c"/>
    <property type="match status" value="1"/>
</dbReference>
<evidence type="ECO:0000256" key="5">
    <source>
        <dbReference type="ARBA" id="ARBA00022777"/>
    </source>
</evidence>
<keyword evidence="6" id="KW-0902">Two-component regulatory system</keyword>
<dbReference type="RefSeq" id="WP_224037446.1">
    <property type="nucleotide sequence ID" value="NZ_AP024849.1"/>
</dbReference>
<feature type="transmembrane region" description="Helical" evidence="7">
    <location>
        <begin position="128"/>
        <end position="147"/>
    </location>
</feature>
<evidence type="ECO:0000259" key="10">
    <source>
        <dbReference type="PROSITE" id="PS50113"/>
    </source>
</evidence>
<feature type="transmembrane region" description="Helical" evidence="7">
    <location>
        <begin position="12"/>
        <end position="32"/>
    </location>
</feature>
<dbReference type="InterPro" id="IPR003661">
    <property type="entry name" value="HisK_dim/P_dom"/>
</dbReference>
<dbReference type="Pfam" id="PF00512">
    <property type="entry name" value="HisKA"/>
    <property type="match status" value="1"/>
</dbReference>
<dbReference type="PRINTS" id="PR00344">
    <property type="entry name" value="BCTRLSENSOR"/>
</dbReference>
<evidence type="ECO:0000256" key="6">
    <source>
        <dbReference type="ARBA" id="ARBA00023012"/>
    </source>
</evidence>
<dbReference type="InterPro" id="IPR005467">
    <property type="entry name" value="His_kinase_dom"/>
</dbReference>
<dbReference type="InterPro" id="IPR000014">
    <property type="entry name" value="PAS"/>
</dbReference>
<evidence type="ECO:0000313" key="11">
    <source>
        <dbReference type="EMBL" id="BCZ45909.1"/>
    </source>
</evidence>
<feature type="transmembrane region" description="Helical" evidence="7">
    <location>
        <begin position="153"/>
        <end position="173"/>
    </location>
</feature>
<dbReference type="GO" id="GO:0016301">
    <property type="term" value="F:kinase activity"/>
    <property type="evidence" value="ECO:0007669"/>
    <property type="project" value="UniProtKB-KW"/>
</dbReference>
<keyword evidence="12" id="KW-1185">Reference proteome</keyword>
<proteinExistence type="predicted"/>
<dbReference type="CDD" id="cd16922">
    <property type="entry name" value="HATPase_EvgS-ArcB-TorS-like"/>
    <property type="match status" value="1"/>
</dbReference>
<keyword evidence="5 11" id="KW-0418">Kinase</keyword>
<dbReference type="PROSITE" id="PS50113">
    <property type="entry name" value="PAC"/>
    <property type="match status" value="1"/>
</dbReference>
<keyword evidence="7" id="KW-0472">Membrane</keyword>
<feature type="domain" description="Histidine kinase" evidence="8">
    <location>
        <begin position="359"/>
        <end position="578"/>
    </location>
</feature>
<evidence type="ECO:0000259" key="9">
    <source>
        <dbReference type="PROSITE" id="PS50112"/>
    </source>
</evidence>
<evidence type="ECO:0000259" key="8">
    <source>
        <dbReference type="PROSITE" id="PS50109"/>
    </source>
</evidence>
<evidence type="ECO:0000256" key="2">
    <source>
        <dbReference type="ARBA" id="ARBA00012438"/>
    </source>
</evidence>
<feature type="domain" description="PAS" evidence="9">
    <location>
        <begin position="233"/>
        <end position="281"/>
    </location>
</feature>
<sequence>MSNINNNRYRNILGTIAIVKFGILLFISIISINEINNKEGIGNLILNGYNIVLMPILLSVIFLFWTFSYIYMFKFRDIKSVQIVEDCIFIIMLSVLILLSNTYQSQYKYLFLFSIISSTISLGKKYGVIVASISSFIVLFIDLFFAPHLTVNIYFENDLMLSMGYIMVAWILGEYKRFESDQREILEAELKEQVKQQVKQHNYIEEILLKNEDCYNLLIKYSYYSILIHDAERILYINENALKLFGVNTLEEINEEPMFTLYDVDDEMKLEERCLDIIQNKKSNVSFEGKVINKDGKIINVHYTSTYCVYGKTPVILTIVRDITSEKEVQELKKEVKENIKLLNETQEQNKFITEFFSNISHELKTPLNVIFSSLQLMNTYNDEEIVKNRKKYLHIMKQNCYRLIRLVNNLLDIVKYDSGFIAPNMQNEDIVYVVETIVMSIVPYAENNGIELIFDTNTEEKIIAFDGDKIERIILNLISNALKFTDIGGSIYVVITENKDKVYISVKDTGIGIPADKKDFIFGRFRQVDKTLKRNNEGTGIGLSLVKSFVELHGGEIKLESELGHGSEFTVVLPSKQVSKTKLETEIRDNIVERVNMELSDIYIEGFKDS</sequence>
<dbReference type="CDD" id="cd00130">
    <property type="entry name" value="PAS"/>
    <property type="match status" value="1"/>
</dbReference>
<keyword evidence="7" id="KW-1133">Transmembrane helix</keyword>
<dbReference type="SMART" id="SM00388">
    <property type="entry name" value="HisKA"/>
    <property type="match status" value="1"/>
</dbReference>
<dbReference type="PANTHER" id="PTHR43711">
    <property type="entry name" value="TWO-COMPONENT HISTIDINE KINASE"/>
    <property type="match status" value="1"/>
</dbReference>
<dbReference type="SUPFAM" id="SSF55874">
    <property type="entry name" value="ATPase domain of HSP90 chaperone/DNA topoisomerase II/histidine kinase"/>
    <property type="match status" value="1"/>
</dbReference>
<feature type="transmembrane region" description="Helical" evidence="7">
    <location>
        <begin position="83"/>
        <end position="100"/>
    </location>
</feature>
<keyword evidence="7" id="KW-0812">Transmembrane</keyword>
<evidence type="ECO:0000256" key="7">
    <source>
        <dbReference type="SAM" id="Phobius"/>
    </source>
</evidence>
<dbReference type="Gene3D" id="1.10.287.130">
    <property type="match status" value="1"/>
</dbReference>
<dbReference type="SUPFAM" id="SSF55785">
    <property type="entry name" value="PYP-like sensor domain (PAS domain)"/>
    <property type="match status" value="1"/>
</dbReference>
<evidence type="ECO:0000313" key="12">
    <source>
        <dbReference type="Proteomes" id="UP000824633"/>
    </source>
</evidence>
<dbReference type="InterPro" id="IPR050736">
    <property type="entry name" value="Sensor_HK_Regulatory"/>
</dbReference>
<protein>
    <recommendedName>
        <fullName evidence="2">histidine kinase</fullName>
        <ecNumber evidence="2">2.7.13.3</ecNumber>
    </recommendedName>
</protein>
<keyword evidence="3" id="KW-0597">Phosphoprotein</keyword>
<dbReference type="PROSITE" id="PS50109">
    <property type="entry name" value="HIS_KIN"/>
    <property type="match status" value="1"/>
</dbReference>
<evidence type="ECO:0000256" key="3">
    <source>
        <dbReference type="ARBA" id="ARBA00022553"/>
    </source>
</evidence>
<dbReference type="Pfam" id="PF13426">
    <property type="entry name" value="PAS_9"/>
    <property type="match status" value="1"/>
</dbReference>
<dbReference type="NCBIfam" id="TIGR00229">
    <property type="entry name" value="sensory_box"/>
    <property type="match status" value="1"/>
</dbReference>
<organism evidence="11 12">
    <name type="scientific">Clostridium gelidum</name>
    <dbReference type="NCBI Taxonomy" id="704125"/>
    <lineage>
        <taxon>Bacteria</taxon>
        <taxon>Bacillati</taxon>
        <taxon>Bacillota</taxon>
        <taxon>Clostridia</taxon>
        <taxon>Eubacteriales</taxon>
        <taxon>Clostridiaceae</taxon>
        <taxon>Clostridium</taxon>
    </lineage>
</organism>
<dbReference type="Gene3D" id="3.30.565.10">
    <property type="entry name" value="Histidine kinase-like ATPase, C-terminal domain"/>
    <property type="match status" value="1"/>
</dbReference>
<dbReference type="InterPro" id="IPR035965">
    <property type="entry name" value="PAS-like_dom_sf"/>
</dbReference>
<evidence type="ECO:0000256" key="4">
    <source>
        <dbReference type="ARBA" id="ARBA00022679"/>
    </source>
</evidence>
<evidence type="ECO:0000256" key="1">
    <source>
        <dbReference type="ARBA" id="ARBA00000085"/>
    </source>
</evidence>
<dbReference type="PANTHER" id="PTHR43711:SF26">
    <property type="entry name" value="SENSOR HISTIDINE KINASE RCSC"/>
    <property type="match status" value="1"/>
</dbReference>
<dbReference type="InterPro" id="IPR036097">
    <property type="entry name" value="HisK_dim/P_sf"/>
</dbReference>
<keyword evidence="4" id="KW-0808">Transferase</keyword>
<dbReference type="Gene3D" id="3.30.450.20">
    <property type="entry name" value="PAS domain"/>
    <property type="match status" value="1"/>
</dbReference>
<name>A0ABN6IUQ0_9CLOT</name>
<dbReference type="Proteomes" id="UP000824633">
    <property type="component" value="Chromosome"/>
</dbReference>
<dbReference type="EMBL" id="AP024849">
    <property type="protein sequence ID" value="BCZ45909.1"/>
    <property type="molecule type" value="Genomic_DNA"/>
</dbReference>
<comment type="catalytic activity">
    <reaction evidence="1">
        <text>ATP + protein L-histidine = ADP + protein N-phospho-L-histidine.</text>
        <dbReference type="EC" id="2.7.13.3"/>
    </reaction>
</comment>